<feature type="domain" description="Ubiquitin-like" evidence="3">
    <location>
        <begin position="1"/>
        <end position="52"/>
    </location>
</feature>
<sequence>MQIFVKTLTGKTITLEVESSDTIDNLKAKIQDKDGIPPDQQRLIFAGTEQADVEVTFDLPMWANAEEFNPEWTNPQHLCTQKDSKAAGSIGPFDEVMQLKLKNATLESEMDGVKCIVGKMAATLEVMQLNMVVMQTRLDRAAEEAPATEVAPTAAEEAPTAEDALAAEDTQAAEDALAAEDAPTAAEEASAAEDALAAEDAPAPEEASAAVEAPIAEQPSPPHYKRKVKPS</sequence>
<dbReference type="FunFam" id="3.10.20.90:FF:000160">
    <property type="entry name" value="Polyubiquitin-C"/>
    <property type="match status" value="1"/>
</dbReference>
<dbReference type="EMBL" id="JAINDJ010000007">
    <property type="protein sequence ID" value="KAG9442181.1"/>
    <property type="molecule type" value="Genomic_DNA"/>
</dbReference>
<dbReference type="PROSITE" id="PS00299">
    <property type="entry name" value="UBIQUITIN_1"/>
    <property type="match status" value="1"/>
</dbReference>
<dbReference type="Gene3D" id="3.10.20.90">
    <property type="entry name" value="Phosphatidylinositol 3-kinase Catalytic Subunit, Chain A, domain 1"/>
    <property type="match status" value="1"/>
</dbReference>
<feature type="compositionally biased region" description="Low complexity" evidence="2">
    <location>
        <begin position="144"/>
        <end position="217"/>
    </location>
</feature>
<evidence type="ECO:0000259" key="3">
    <source>
        <dbReference type="PROSITE" id="PS50053"/>
    </source>
</evidence>
<comment type="caution">
    <text evidence="4">The sequence shown here is derived from an EMBL/GenBank/DDBJ whole genome shotgun (WGS) entry which is preliminary data.</text>
</comment>
<dbReference type="Proteomes" id="UP000825729">
    <property type="component" value="Unassembled WGS sequence"/>
</dbReference>
<dbReference type="SMART" id="SM00213">
    <property type="entry name" value="UBQ"/>
    <property type="match status" value="1"/>
</dbReference>
<proteinExistence type="predicted"/>
<dbReference type="PROSITE" id="PS50053">
    <property type="entry name" value="UBIQUITIN_2"/>
    <property type="match status" value="1"/>
</dbReference>
<dbReference type="InterPro" id="IPR000626">
    <property type="entry name" value="Ubiquitin-like_dom"/>
</dbReference>
<evidence type="ECO:0000256" key="2">
    <source>
        <dbReference type="SAM" id="MobiDB-lite"/>
    </source>
</evidence>
<dbReference type="GO" id="GO:0003729">
    <property type="term" value="F:mRNA binding"/>
    <property type="evidence" value="ECO:0007669"/>
    <property type="project" value="UniProtKB-ARBA"/>
</dbReference>
<protein>
    <recommendedName>
        <fullName evidence="3">Ubiquitin-like domain-containing protein</fullName>
    </recommendedName>
</protein>
<dbReference type="PANTHER" id="PTHR10666">
    <property type="entry name" value="UBIQUITIN"/>
    <property type="match status" value="1"/>
</dbReference>
<gene>
    <name evidence="4" type="ORF">H6P81_018035</name>
</gene>
<accession>A0AAV7E2S6</accession>
<dbReference type="InterPro" id="IPR019956">
    <property type="entry name" value="Ubiquitin_dom"/>
</dbReference>
<name>A0AAV7E2S6_ARIFI</name>
<evidence type="ECO:0000256" key="1">
    <source>
        <dbReference type="ARBA" id="ARBA00022499"/>
    </source>
</evidence>
<keyword evidence="1" id="KW-1017">Isopeptide bond</keyword>
<dbReference type="InterPro" id="IPR029071">
    <property type="entry name" value="Ubiquitin-like_domsf"/>
</dbReference>
<feature type="region of interest" description="Disordered" evidence="2">
    <location>
        <begin position="143"/>
        <end position="231"/>
    </location>
</feature>
<dbReference type="InterPro" id="IPR019954">
    <property type="entry name" value="Ubiquitin_CS"/>
</dbReference>
<dbReference type="Pfam" id="PF00240">
    <property type="entry name" value="ubiquitin"/>
    <property type="match status" value="1"/>
</dbReference>
<evidence type="ECO:0000313" key="4">
    <source>
        <dbReference type="EMBL" id="KAG9442181.1"/>
    </source>
</evidence>
<dbReference type="SUPFAM" id="SSF54236">
    <property type="entry name" value="Ubiquitin-like"/>
    <property type="match status" value="1"/>
</dbReference>
<evidence type="ECO:0000313" key="5">
    <source>
        <dbReference type="Proteomes" id="UP000825729"/>
    </source>
</evidence>
<dbReference type="AlphaFoldDB" id="A0AAV7E2S6"/>
<keyword evidence="5" id="KW-1185">Reference proteome</keyword>
<dbReference type="InterPro" id="IPR050158">
    <property type="entry name" value="Ubiquitin_ubiquitin-like"/>
</dbReference>
<dbReference type="PRINTS" id="PR00348">
    <property type="entry name" value="UBIQUITIN"/>
</dbReference>
<reference evidence="4 5" key="1">
    <citation type="submission" date="2021-07" db="EMBL/GenBank/DDBJ databases">
        <title>The Aristolochia fimbriata genome: insights into angiosperm evolution, floral development and chemical biosynthesis.</title>
        <authorList>
            <person name="Jiao Y."/>
        </authorList>
    </citation>
    <scope>NUCLEOTIDE SEQUENCE [LARGE SCALE GENOMIC DNA]</scope>
    <source>
        <strain evidence="4">IBCAS-2021</strain>
        <tissue evidence="4">Leaf</tissue>
    </source>
</reference>
<organism evidence="4 5">
    <name type="scientific">Aristolochia fimbriata</name>
    <name type="common">White veined hardy Dutchman's pipe vine</name>
    <dbReference type="NCBI Taxonomy" id="158543"/>
    <lineage>
        <taxon>Eukaryota</taxon>
        <taxon>Viridiplantae</taxon>
        <taxon>Streptophyta</taxon>
        <taxon>Embryophyta</taxon>
        <taxon>Tracheophyta</taxon>
        <taxon>Spermatophyta</taxon>
        <taxon>Magnoliopsida</taxon>
        <taxon>Magnoliidae</taxon>
        <taxon>Piperales</taxon>
        <taxon>Aristolochiaceae</taxon>
        <taxon>Aristolochia</taxon>
    </lineage>
</organism>